<evidence type="ECO:0000313" key="2">
    <source>
        <dbReference type="WBParaSite" id="nRc.2.0.1.t00319-RA"/>
    </source>
</evidence>
<organism evidence="1 2">
    <name type="scientific">Romanomermis culicivorax</name>
    <name type="common">Nematode worm</name>
    <dbReference type="NCBI Taxonomy" id="13658"/>
    <lineage>
        <taxon>Eukaryota</taxon>
        <taxon>Metazoa</taxon>
        <taxon>Ecdysozoa</taxon>
        <taxon>Nematoda</taxon>
        <taxon>Enoplea</taxon>
        <taxon>Dorylaimia</taxon>
        <taxon>Mermithida</taxon>
        <taxon>Mermithoidea</taxon>
        <taxon>Mermithidae</taxon>
        <taxon>Romanomermis</taxon>
    </lineage>
</organism>
<proteinExistence type="predicted"/>
<evidence type="ECO:0000313" key="1">
    <source>
        <dbReference type="Proteomes" id="UP000887565"/>
    </source>
</evidence>
<dbReference type="WBParaSite" id="nRc.2.0.1.t00319-RA">
    <property type="protein sequence ID" value="nRc.2.0.1.t00319-RA"/>
    <property type="gene ID" value="nRc.2.0.1.g00319"/>
</dbReference>
<keyword evidence="1" id="KW-1185">Reference proteome</keyword>
<dbReference type="AlphaFoldDB" id="A0A915HF75"/>
<protein>
    <submittedName>
        <fullName evidence="2">Uncharacterized protein</fullName>
    </submittedName>
</protein>
<reference evidence="2" key="1">
    <citation type="submission" date="2022-11" db="UniProtKB">
        <authorList>
            <consortium name="WormBaseParasite"/>
        </authorList>
    </citation>
    <scope>IDENTIFICATION</scope>
</reference>
<sequence>MLLKGLKIDDNALKLMFLEFHLEEDAIAKFENISNSPNPSETYEQTKQALLDAFPVMQDTLFHGQILRDCRQKAWVMTLSNFDLNGLKVAQKFSSVPLAPEPNETSNNRNEQVWALDDRATASVLPKVERIDPCGPTAPLINEGSACNQA</sequence>
<accession>A0A915HF75</accession>
<name>A0A915HF75_ROMCU</name>
<dbReference type="Proteomes" id="UP000887565">
    <property type="component" value="Unplaced"/>
</dbReference>